<keyword evidence="3 6" id="KW-0808">Transferase</keyword>
<feature type="domain" description="Glycosyltransferase 2-like" evidence="5">
    <location>
        <begin position="59"/>
        <end position="202"/>
    </location>
</feature>
<dbReference type="Pfam" id="PF00535">
    <property type="entry name" value="Glycos_transf_2"/>
    <property type="match status" value="1"/>
</dbReference>
<dbReference type="GO" id="GO:0016757">
    <property type="term" value="F:glycosyltransferase activity"/>
    <property type="evidence" value="ECO:0007669"/>
    <property type="project" value="UniProtKB-KW"/>
</dbReference>
<reference evidence="6" key="1">
    <citation type="journal article" date="2021" name="PeerJ">
        <title>Extensive microbial diversity within the chicken gut microbiome revealed by metagenomics and culture.</title>
        <authorList>
            <person name="Gilroy R."/>
            <person name="Ravi A."/>
            <person name="Getino M."/>
            <person name="Pursley I."/>
            <person name="Horton D.L."/>
            <person name="Alikhan N.F."/>
            <person name="Baker D."/>
            <person name="Gharbi K."/>
            <person name="Hall N."/>
            <person name="Watson M."/>
            <person name="Adriaenssens E.M."/>
            <person name="Foster-Nyarko E."/>
            <person name="Jarju S."/>
            <person name="Secka A."/>
            <person name="Antonio M."/>
            <person name="Oren A."/>
            <person name="Chaudhuri R.R."/>
            <person name="La Ragione R."/>
            <person name="Hildebrand F."/>
            <person name="Pallen M.J."/>
        </authorList>
    </citation>
    <scope>NUCLEOTIDE SEQUENCE</scope>
    <source>
        <strain evidence="6">1719</strain>
    </source>
</reference>
<comment type="similarity">
    <text evidence="1">Belongs to the glycosyltransferase 2 family.</text>
</comment>
<dbReference type="PANTHER" id="PTHR43630:SF1">
    <property type="entry name" value="POLY-BETA-1,6-N-ACETYL-D-GLUCOSAMINE SYNTHASE"/>
    <property type="match status" value="1"/>
</dbReference>
<dbReference type="SUPFAM" id="SSF53448">
    <property type="entry name" value="Nucleotide-diphospho-sugar transferases"/>
    <property type="match status" value="1"/>
</dbReference>
<evidence type="ECO:0000313" key="7">
    <source>
        <dbReference type="Proteomes" id="UP000824156"/>
    </source>
</evidence>
<evidence type="ECO:0000256" key="3">
    <source>
        <dbReference type="ARBA" id="ARBA00022679"/>
    </source>
</evidence>
<name>A0A9D1W6M5_9SPHI</name>
<keyword evidence="4" id="KW-0472">Membrane</keyword>
<dbReference type="AlphaFoldDB" id="A0A9D1W6M5"/>
<dbReference type="Gene3D" id="3.90.550.10">
    <property type="entry name" value="Spore Coat Polysaccharide Biosynthesis Protein SpsA, Chain A"/>
    <property type="match status" value="1"/>
</dbReference>
<sequence length="384" mass="44424">MEEGLKYIESLPIWVITTCSVLLLLQLYYLLLVFGRLAFFKGQKHDGEIIEDGDLPPLTVIICAYNEENNLKEHLPSILSQTYPNFEVIVVNDFSTDDTKWVLQDFCKKYRNLRVIDIKEHIQLKHNKKFALTIGIKGAKYDHLVLTDADCQPHSRLWLKEMASGFRNNKEIVLGYSPYVKRRGFLNKLIRFETAQTAINYLSFALKKNAYMGVGRNLAYTKNLFFKGKGFTSHMHIRSGDDDLFVNQNATKENVSVIISPDSFMYSEPKTTWKTYYKQKARHSTASKAYLFKHRFNLGLQLISSLGFYIGLITLVVLSPSSWILILSTYIIKTIIQIIVYNKCYSKLACKDLVKWIVLLDCFYYFFIVINGALNRGKKDISWS</sequence>
<proteinExistence type="inferred from homology"/>
<keyword evidence="4" id="KW-0812">Transmembrane</keyword>
<evidence type="ECO:0000313" key="6">
    <source>
        <dbReference type="EMBL" id="HIX53431.1"/>
    </source>
</evidence>
<evidence type="ECO:0000256" key="4">
    <source>
        <dbReference type="SAM" id="Phobius"/>
    </source>
</evidence>
<evidence type="ECO:0000256" key="2">
    <source>
        <dbReference type="ARBA" id="ARBA00022676"/>
    </source>
</evidence>
<feature type="transmembrane region" description="Helical" evidence="4">
    <location>
        <begin position="353"/>
        <end position="374"/>
    </location>
</feature>
<dbReference type="InterPro" id="IPR001173">
    <property type="entry name" value="Glyco_trans_2-like"/>
</dbReference>
<feature type="transmembrane region" description="Helical" evidence="4">
    <location>
        <begin position="323"/>
        <end position="341"/>
    </location>
</feature>
<accession>A0A9D1W6M5</accession>
<dbReference type="EC" id="2.4.-.-" evidence="6"/>
<gene>
    <name evidence="6" type="ORF">H9853_00255</name>
</gene>
<organism evidence="6 7">
    <name type="scientific">Candidatus Sphingobacterium stercoripullorum</name>
    <dbReference type="NCBI Taxonomy" id="2838759"/>
    <lineage>
        <taxon>Bacteria</taxon>
        <taxon>Pseudomonadati</taxon>
        <taxon>Bacteroidota</taxon>
        <taxon>Sphingobacteriia</taxon>
        <taxon>Sphingobacteriales</taxon>
        <taxon>Sphingobacteriaceae</taxon>
        <taxon>Sphingobacterium</taxon>
    </lineage>
</organism>
<dbReference type="PANTHER" id="PTHR43630">
    <property type="entry name" value="POLY-BETA-1,6-N-ACETYL-D-GLUCOSAMINE SYNTHASE"/>
    <property type="match status" value="1"/>
</dbReference>
<keyword evidence="2 6" id="KW-0328">Glycosyltransferase</keyword>
<dbReference type="InterPro" id="IPR029044">
    <property type="entry name" value="Nucleotide-diphossugar_trans"/>
</dbReference>
<protein>
    <submittedName>
        <fullName evidence="6">Glycosyltransferase</fullName>
        <ecNumber evidence="6">2.4.-.-</ecNumber>
    </submittedName>
</protein>
<reference evidence="6" key="2">
    <citation type="submission" date="2021-04" db="EMBL/GenBank/DDBJ databases">
        <authorList>
            <person name="Gilroy R."/>
        </authorList>
    </citation>
    <scope>NUCLEOTIDE SEQUENCE</scope>
    <source>
        <strain evidence="6">1719</strain>
    </source>
</reference>
<keyword evidence="4" id="KW-1133">Transmembrane helix</keyword>
<comment type="caution">
    <text evidence="6">The sequence shown here is derived from an EMBL/GenBank/DDBJ whole genome shotgun (WGS) entry which is preliminary data.</text>
</comment>
<evidence type="ECO:0000259" key="5">
    <source>
        <dbReference type="Pfam" id="PF00535"/>
    </source>
</evidence>
<evidence type="ECO:0000256" key="1">
    <source>
        <dbReference type="ARBA" id="ARBA00006739"/>
    </source>
</evidence>
<feature type="transmembrane region" description="Helical" evidence="4">
    <location>
        <begin position="12"/>
        <end position="34"/>
    </location>
</feature>
<feature type="transmembrane region" description="Helical" evidence="4">
    <location>
        <begin position="298"/>
        <end position="317"/>
    </location>
</feature>
<dbReference type="Proteomes" id="UP000824156">
    <property type="component" value="Unassembled WGS sequence"/>
</dbReference>
<dbReference type="EMBL" id="DXEZ01000004">
    <property type="protein sequence ID" value="HIX53431.1"/>
    <property type="molecule type" value="Genomic_DNA"/>
</dbReference>